<dbReference type="GO" id="GO:0019748">
    <property type="term" value="P:secondary metabolic process"/>
    <property type="evidence" value="ECO:0007669"/>
    <property type="project" value="InterPro"/>
</dbReference>
<dbReference type="Pfam" id="PF04655">
    <property type="entry name" value="APH_6_hur"/>
    <property type="match status" value="1"/>
</dbReference>
<dbReference type="InterPro" id="IPR006748">
    <property type="entry name" value="NH2Glyco/OHUrea_AB-resist_kin"/>
</dbReference>
<dbReference type="Proteomes" id="UP000662857">
    <property type="component" value="Chromosome"/>
</dbReference>
<sequence length="117" mass="12926">MRPRYRVVVPEPLRRAQASYHGEAGRAWVAGLPALAESYLERWQLRLDGAPRCGDCALVLPVISPAHGPAVLKLQAVDDETRGEPLALQTWRADGAVRLLRHDHTSGAMLLERLDAE</sequence>
<keyword evidence="2" id="KW-1185">Reference proteome</keyword>
<name>A0A895YBB0_9ACTN</name>
<dbReference type="EMBL" id="CP070499">
    <property type="protein sequence ID" value="QSB12753.1"/>
    <property type="molecule type" value="Genomic_DNA"/>
</dbReference>
<dbReference type="GO" id="GO:0016773">
    <property type="term" value="F:phosphotransferase activity, alcohol group as acceptor"/>
    <property type="evidence" value="ECO:0007669"/>
    <property type="project" value="InterPro"/>
</dbReference>
<dbReference type="KEGG" id="nhy:JQS43_13735"/>
<organism evidence="1 2">
    <name type="scientific">Natronosporangium hydrolyticum</name>
    <dbReference type="NCBI Taxonomy" id="2811111"/>
    <lineage>
        <taxon>Bacteria</taxon>
        <taxon>Bacillati</taxon>
        <taxon>Actinomycetota</taxon>
        <taxon>Actinomycetes</taxon>
        <taxon>Micromonosporales</taxon>
        <taxon>Micromonosporaceae</taxon>
        <taxon>Natronosporangium</taxon>
    </lineage>
</organism>
<dbReference type="AlphaFoldDB" id="A0A895YBB0"/>
<gene>
    <name evidence="1" type="ORF">JQS43_13735</name>
</gene>
<reference evidence="1" key="1">
    <citation type="submission" date="2021-02" db="EMBL/GenBank/DDBJ databases">
        <title>Natrosporangium hydrolyticum gen. nov., sp. nov, a haloalkaliphilic actinobacterium from a soda solonchak soil.</title>
        <authorList>
            <person name="Sorokin D.Y."/>
            <person name="Khijniak T.V."/>
            <person name="Zakharycheva A.P."/>
            <person name="Boueva O.V."/>
            <person name="Ariskina E.V."/>
            <person name="Hahnke R.L."/>
            <person name="Bunk B."/>
            <person name="Sproer C."/>
            <person name="Schumann P."/>
            <person name="Evtushenko L.I."/>
            <person name="Kublanov I.V."/>
        </authorList>
    </citation>
    <scope>NUCLEOTIDE SEQUENCE</scope>
    <source>
        <strain evidence="1">DSM 106523</strain>
    </source>
</reference>
<evidence type="ECO:0000313" key="2">
    <source>
        <dbReference type="Proteomes" id="UP000662857"/>
    </source>
</evidence>
<proteinExistence type="predicted"/>
<evidence type="ECO:0008006" key="3">
    <source>
        <dbReference type="Google" id="ProtNLM"/>
    </source>
</evidence>
<evidence type="ECO:0000313" key="1">
    <source>
        <dbReference type="EMBL" id="QSB12753.1"/>
    </source>
</evidence>
<protein>
    <recommendedName>
        <fullName evidence="3">Hydroxyurea phosphotransferase</fullName>
    </recommendedName>
</protein>
<accession>A0A895YBB0</accession>